<dbReference type="OMA" id="PLEWHMI"/>
<comment type="cofactor">
    <cofactor evidence="2">
        <name>pyridoxal 5'-phosphate</name>
        <dbReference type="ChEBI" id="CHEBI:597326"/>
    </cofactor>
</comment>
<dbReference type="VEuPathDB" id="PiroplasmaDB:TA13895"/>
<dbReference type="InterPro" id="IPR029066">
    <property type="entry name" value="PLP-binding_barrel"/>
</dbReference>
<keyword evidence="1 2" id="KW-0663">Pyridoxal phosphate</keyword>
<dbReference type="GO" id="GO:0030170">
    <property type="term" value="F:pyridoxal phosphate binding"/>
    <property type="evidence" value="ECO:0007669"/>
    <property type="project" value="InterPro"/>
</dbReference>
<dbReference type="PIRSF" id="PIRSF004848">
    <property type="entry name" value="YBL036c_PLPDEIII"/>
    <property type="match status" value="1"/>
</dbReference>
<keyword evidence="4" id="KW-1185">Reference proteome</keyword>
<name>Q4UES3_THEAN</name>
<dbReference type="AlphaFoldDB" id="Q4UES3"/>
<dbReference type="PANTHER" id="PTHR10146:SF14">
    <property type="entry name" value="PYRIDOXAL PHOSPHATE HOMEOSTASIS PROTEIN"/>
    <property type="match status" value="1"/>
</dbReference>
<dbReference type="OrthoDB" id="10264196at2759"/>
<dbReference type="Gene3D" id="3.20.20.10">
    <property type="entry name" value="Alanine racemase"/>
    <property type="match status" value="1"/>
</dbReference>
<dbReference type="Proteomes" id="UP000001950">
    <property type="component" value="Chromosome 2"/>
</dbReference>
<evidence type="ECO:0000313" key="3">
    <source>
        <dbReference type="EMBL" id="CAI74416.1"/>
    </source>
</evidence>
<dbReference type="InParanoid" id="Q4UES3"/>
<sequence>MSYIEKWLELRNEIENFGVELLVVTKNCEKTLINELYKLGQINFGENRVQELYEKSRELDSTIKWHFIGHLQSNKCGKLLEVPNLYMIQSLDSLELCNLLILKTEKLNREINVLIQVNTTLKTTQYVTRILESQRLKFCGLMTIGDGGIECFQRLNMIKNVLMEQFIQCKGLGDEFIMSMGMSNDYKLAIQMGSNHIRIGSLIFN</sequence>
<dbReference type="GeneID" id="3861913"/>
<dbReference type="eggNOG" id="KOG3157">
    <property type="taxonomic scope" value="Eukaryota"/>
</dbReference>
<reference evidence="3 4" key="1">
    <citation type="journal article" date="2005" name="Science">
        <title>Genome of the host-cell transforming parasite Theileria annulata compared with T. parva.</title>
        <authorList>
            <person name="Pain A."/>
            <person name="Renauld H."/>
            <person name="Berriman M."/>
            <person name="Murphy L."/>
            <person name="Yeats C.A."/>
            <person name="Weir W."/>
            <person name="Kerhornou A."/>
            <person name="Aslett M."/>
            <person name="Bishop R."/>
            <person name="Bouchier C."/>
            <person name="Cochet M."/>
            <person name="Coulson R.M.R."/>
            <person name="Cronin A."/>
            <person name="de Villiers E.P."/>
            <person name="Fraser A."/>
            <person name="Fosker N."/>
            <person name="Gardner M."/>
            <person name="Goble A."/>
            <person name="Griffiths-Jones S."/>
            <person name="Harris D.E."/>
            <person name="Katzer F."/>
            <person name="Larke N."/>
            <person name="Lord A."/>
            <person name="Maser P."/>
            <person name="McKellar S."/>
            <person name="Mooney P."/>
            <person name="Morton F."/>
            <person name="Nene V."/>
            <person name="O'Neil S."/>
            <person name="Price C."/>
            <person name="Quail M.A."/>
            <person name="Rabbinowitsch E."/>
            <person name="Rawlings N.D."/>
            <person name="Rutter S."/>
            <person name="Saunders D."/>
            <person name="Seeger K."/>
            <person name="Shah T."/>
            <person name="Squares R."/>
            <person name="Squares S."/>
            <person name="Tivey A."/>
            <person name="Walker A.R."/>
            <person name="Woodward J."/>
            <person name="Dobbelaere D.A.E."/>
            <person name="Langsley G."/>
            <person name="Rajandream M.A."/>
            <person name="McKeever D."/>
            <person name="Shiels B."/>
            <person name="Tait A."/>
            <person name="Barrell B.G."/>
            <person name="Hall N."/>
        </authorList>
    </citation>
    <scope>NUCLEOTIDE SEQUENCE [LARGE SCALE GENOMIC DNA]</scope>
    <source>
        <strain evidence="4">Ankara</strain>
    </source>
</reference>
<feature type="modified residue" description="N6-(pyridoxal phosphate)lysine" evidence="2">
    <location>
        <position position="26"/>
    </location>
</feature>
<proteinExistence type="predicted"/>
<accession>Q4UES3</accession>
<dbReference type="PROSITE" id="PS01211">
    <property type="entry name" value="UPF0001"/>
    <property type="match status" value="1"/>
</dbReference>
<dbReference type="NCBIfam" id="TIGR00044">
    <property type="entry name" value="YggS family pyridoxal phosphate-dependent enzyme"/>
    <property type="match status" value="1"/>
</dbReference>
<gene>
    <name evidence="3" type="ORF">TA13895</name>
</gene>
<dbReference type="FunCoup" id="Q4UES3">
    <property type="interactions" value="161"/>
</dbReference>
<dbReference type="SUPFAM" id="SSF51419">
    <property type="entry name" value="PLP-binding barrel"/>
    <property type="match status" value="1"/>
</dbReference>
<organism evidence="3 4">
    <name type="scientific">Theileria annulata</name>
    <dbReference type="NCBI Taxonomy" id="5874"/>
    <lineage>
        <taxon>Eukaryota</taxon>
        <taxon>Sar</taxon>
        <taxon>Alveolata</taxon>
        <taxon>Apicomplexa</taxon>
        <taxon>Aconoidasida</taxon>
        <taxon>Piroplasmida</taxon>
        <taxon>Theileriidae</taxon>
        <taxon>Theileria</taxon>
    </lineage>
</organism>
<dbReference type="KEGG" id="tan:TA13895"/>
<dbReference type="InterPro" id="IPR011078">
    <property type="entry name" value="PyrdxlP_homeostasis"/>
</dbReference>
<evidence type="ECO:0000313" key="4">
    <source>
        <dbReference type="Proteomes" id="UP000001950"/>
    </source>
</evidence>
<evidence type="ECO:0000256" key="2">
    <source>
        <dbReference type="PIRSR" id="PIRSR004848-1"/>
    </source>
</evidence>
<dbReference type="STRING" id="5874.Q4UES3"/>
<evidence type="ECO:0000256" key="1">
    <source>
        <dbReference type="ARBA" id="ARBA00022898"/>
    </source>
</evidence>
<dbReference type="PANTHER" id="PTHR10146">
    <property type="entry name" value="PROLINE SYNTHETASE CO-TRANSCRIBED BACTERIAL HOMOLOG PROTEIN"/>
    <property type="match status" value="1"/>
</dbReference>
<dbReference type="EMBL" id="CR940348">
    <property type="protein sequence ID" value="CAI74416.1"/>
    <property type="molecule type" value="Genomic_DNA"/>
</dbReference>
<protein>
    <submittedName>
        <fullName evidence="3">Proline synthetase associated protein, putative</fullName>
    </submittedName>
</protein>
<dbReference type="RefSeq" id="XP_952148.1">
    <property type="nucleotide sequence ID" value="XM_947055.1"/>
</dbReference>